<accession>A0AAN6YGT3</accession>
<dbReference type="GO" id="GO:0005829">
    <property type="term" value="C:cytosol"/>
    <property type="evidence" value="ECO:0007669"/>
    <property type="project" value="TreeGrafter"/>
</dbReference>
<evidence type="ECO:0000259" key="1">
    <source>
        <dbReference type="Pfam" id="PF02602"/>
    </source>
</evidence>
<dbReference type="PANTHER" id="PTHR12390">
    <property type="entry name" value="UROPORPHYRINOGEN III SYNTHASE"/>
    <property type="match status" value="1"/>
</dbReference>
<name>A0AAN6YGT3_9PEZI</name>
<sequence>MANSKMTERIPIFLLKTRSTPSDAYEDLFQSAPDGFDFEPYFVPVLEHRFQDEGMARVKSVLLSKGISGEEGSPYGGLVFTSQRAVEGFSHLVRGGPAREDDEETWPHLQDIPVYSVGPATTRALQAVPQEPPLQIFGSHTGNGEDLSKFILEHYGAWYKDRPSKPPLLFLVGEQRRDIIPKTLMDATLPAEKQIKVDEVVVYGTGVMESFRDDFEVLLQETEGRKVRWAVVFSPSGCDNMLRALGMLDEATGRVKETKGPVNTYVATIGPTTRNHLLENFGFEPHASADYPSPEGIWKAISSFHGK</sequence>
<dbReference type="Proteomes" id="UP001301769">
    <property type="component" value="Unassembled WGS sequence"/>
</dbReference>
<dbReference type="FunFam" id="3.40.50.10090:FF:000011">
    <property type="entry name" value="Uroporphyrinogen-III synthase (UroS), putative"/>
    <property type="match status" value="1"/>
</dbReference>
<dbReference type="Pfam" id="PF02602">
    <property type="entry name" value="HEM4"/>
    <property type="match status" value="1"/>
</dbReference>
<dbReference type="AlphaFoldDB" id="A0AAN6YGT3"/>
<dbReference type="InterPro" id="IPR039793">
    <property type="entry name" value="UROS/Hem4"/>
</dbReference>
<dbReference type="EMBL" id="MU858069">
    <property type="protein sequence ID" value="KAK4216377.1"/>
    <property type="molecule type" value="Genomic_DNA"/>
</dbReference>
<reference evidence="2" key="2">
    <citation type="submission" date="2023-05" db="EMBL/GenBank/DDBJ databases">
        <authorList>
            <consortium name="Lawrence Berkeley National Laboratory"/>
            <person name="Steindorff A."/>
            <person name="Hensen N."/>
            <person name="Bonometti L."/>
            <person name="Westerberg I."/>
            <person name="Brannstrom I.O."/>
            <person name="Guillou S."/>
            <person name="Cros-Aarteil S."/>
            <person name="Calhoun S."/>
            <person name="Haridas S."/>
            <person name="Kuo A."/>
            <person name="Mondo S."/>
            <person name="Pangilinan J."/>
            <person name="Riley R."/>
            <person name="Labutti K."/>
            <person name="Andreopoulos B."/>
            <person name="Lipzen A."/>
            <person name="Chen C."/>
            <person name="Yanf M."/>
            <person name="Daum C."/>
            <person name="Ng V."/>
            <person name="Clum A."/>
            <person name="Ohm R."/>
            <person name="Martin F."/>
            <person name="Silar P."/>
            <person name="Natvig D."/>
            <person name="Lalanne C."/>
            <person name="Gautier V."/>
            <person name="Ament-Velasquez S.L."/>
            <person name="Kruys A."/>
            <person name="Hutchinson M.I."/>
            <person name="Powell A.J."/>
            <person name="Barry K."/>
            <person name="Miller A.N."/>
            <person name="Grigoriev I.V."/>
            <person name="Debuchy R."/>
            <person name="Gladieux P."/>
            <person name="Thoren M.H."/>
            <person name="Johannesson H."/>
        </authorList>
    </citation>
    <scope>NUCLEOTIDE SEQUENCE</scope>
    <source>
        <strain evidence="2">PSN293</strain>
    </source>
</reference>
<comment type="caution">
    <text evidence="2">The sequence shown here is derived from an EMBL/GenBank/DDBJ whole genome shotgun (WGS) entry which is preliminary data.</text>
</comment>
<dbReference type="GO" id="GO:0004852">
    <property type="term" value="F:uroporphyrinogen-III synthase activity"/>
    <property type="evidence" value="ECO:0007669"/>
    <property type="project" value="InterPro"/>
</dbReference>
<protein>
    <submittedName>
        <fullName evidence="2">Tetrapyrrole biosynthesis, uroporphyrinogen III synthase</fullName>
    </submittedName>
</protein>
<proteinExistence type="predicted"/>
<dbReference type="InterPro" id="IPR003754">
    <property type="entry name" value="4pyrrol_synth_uPrphyn_synth"/>
</dbReference>
<gene>
    <name evidence="2" type="ORF">QBC37DRAFT_417096</name>
</gene>
<dbReference type="SUPFAM" id="SSF69618">
    <property type="entry name" value="HemD-like"/>
    <property type="match status" value="1"/>
</dbReference>
<reference evidence="2" key="1">
    <citation type="journal article" date="2023" name="Mol. Phylogenet. Evol.">
        <title>Genome-scale phylogeny and comparative genomics of the fungal order Sordariales.</title>
        <authorList>
            <person name="Hensen N."/>
            <person name="Bonometti L."/>
            <person name="Westerberg I."/>
            <person name="Brannstrom I.O."/>
            <person name="Guillou S."/>
            <person name="Cros-Aarteil S."/>
            <person name="Calhoun S."/>
            <person name="Haridas S."/>
            <person name="Kuo A."/>
            <person name="Mondo S."/>
            <person name="Pangilinan J."/>
            <person name="Riley R."/>
            <person name="LaButti K."/>
            <person name="Andreopoulos B."/>
            <person name="Lipzen A."/>
            <person name="Chen C."/>
            <person name="Yan M."/>
            <person name="Daum C."/>
            <person name="Ng V."/>
            <person name="Clum A."/>
            <person name="Steindorff A."/>
            <person name="Ohm R.A."/>
            <person name="Martin F."/>
            <person name="Silar P."/>
            <person name="Natvig D.O."/>
            <person name="Lalanne C."/>
            <person name="Gautier V."/>
            <person name="Ament-Velasquez S.L."/>
            <person name="Kruys A."/>
            <person name="Hutchinson M.I."/>
            <person name="Powell A.J."/>
            <person name="Barry K."/>
            <person name="Miller A.N."/>
            <person name="Grigoriev I.V."/>
            <person name="Debuchy R."/>
            <person name="Gladieux P."/>
            <person name="Hiltunen Thoren M."/>
            <person name="Johannesson H."/>
        </authorList>
    </citation>
    <scope>NUCLEOTIDE SEQUENCE</scope>
    <source>
        <strain evidence="2">PSN293</strain>
    </source>
</reference>
<feature type="domain" description="Tetrapyrrole biosynthesis uroporphyrinogen III synthase" evidence="1">
    <location>
        <begin position="37"/>
        <end position="298"/>
    </location>
</feature>
<evidence type="ECO:0000313" key="3">
    <source>
        <dbReference type="Proteomes" id="UP001301769"/>
    </source>
</evidence>
<dbReference type="Gene3D" id="3.40.50.10090">
    <property type="match status" value="2"/>
</dbReference>
<evidence type="ECO:0000313" key="2">
    <source>
        <dbReference type="EMBL" id="KAK4216377.1"/>
    </source>
</evidence>
<organism evidence="2 3">
    <name type="scientific">Rhypophila decipiens</name>
    <dbReference type="NCBI Taxonomy" id="261697"/>
    <lineage>
        <taxon>Eukaryota</taxon>
        <taxon>Fungi</taxon>
        <taxon>Dikarya</taxon>
        <taxon>Ascomycota</taxon>
        <taxon>Pezizomycotina</taxon>
        <taxon>Sordariomycetes</taxon>
        <taxon>Sordariomycetidae</taxon>
        <taxon>Sordariales</taxon>
        <taxon>Naviculisporaceae</taxon>
        <taxon>Rhypophila</taxon>
    </lineage>
</organism>
<dbReference type="CDD" id="cd06578">
    <property type="entry name" value="HemD"/>
    <property type="match status" value="1"/>
</dbReference>
<dbReference type="PANTHER" id="PTHR12390:SF0">
    <property type="entry name" value="UROPORPHYRINOGEN-III SYNTHASE"/>
    <property type="match status" value="1"/>
</dbReference>
<dbReference type="GO" id="GO:0006780">
    <property type="term" value="P:uroporphyrinogen III biosynthetic process"/>
    <property type="evidence" value="ECO:0007669"/>
    <property type="project" value="InterPro"/>
</dbReference>
<dbReference type="InterPro" id="IPR036108">
    <property type="entry name" value="4pyrrol_syn_uPrphyn_synt_sf"/>
</dbReference>
<keyword evidence="3" id="KW-1185">Reference proteome</keyword>